<gene>
    <name evidence="1" type="ORF">B0T23DRAFT_392328</name>
</gene>
<accession>A0AAJ0IGB9</accession>
<name>A0AAJ0IGB9_9PEZI</name>
<dbReference type="GeneID" id="87875618"/>
<evidence type="ECO:0000313" key="2">
    <source>
        <dbReference type="Proteomes" id="UP001285908"/>
    </source>
</evidence>
<organism evidence="1 2">
    <name type="scientific">Neurospora hispaniola</name>
    <dbReference type="NCBI Taxonomy" id="588809"/>
    <lineage>
        <taxon>Eukaryota</taxon>
        <taxon>Fungi</taxon>
        <taxon>Dikarya</taxon>
        <taxon>Ascomycota</taxon>
        <taxon>Pezizomycotina</taxon>
        <taxon>Sordariomycetes</taxon>
        <taxon>Sordariomycetidae</taxon>
        <taxon>Sordariales</taxon>
        <taxon>Sordariaceae</taxon>
        <taxon>Neurospora</taxon>
    </lineage>
</organism>
<dbReference type="RefSeq" id="XP_062697377.1">
    <property type="nucleotide sequence ID" value="XM_062837996.1"/>
</dbReference>
<reference evidence="1 2" key="1">
    <citation type="journal article" date="2023" name="Mol. Phylogenet. Evol.">
        <title>Genome-scale phylogeny and comparative genomics of the fungal order Sordariales.</title>
        <authorList>
            <person name="Hensen N."/>
            <person name="Bonometti L."/>
            <person name="Westerberg I."/>
            <person name="Brannstrom I.O."/>
            <person name="Guillou S."/>
            <person name="Cros-Aarteil S."/>
            <person name="Calhoun S."/>
            <person name="Haridas S."/>
            <person name="Kuo A."/>
            <person name="Mondo S."/>
            <person name="Pangilinan J."/>
            <person name="Riley R."/>
            <person name="LaButti K."/>
            <person name="Andreopoulos B."/>
            <person name="Lipzen A."/>
            <person name="Chen C."/>
            <person name="Yan M."/>
            <person name="Daum C."/>
            <person name="Ng V."/>
            <person name="Clum A."/>
            <person name="Steindorff A."/>
            <person name="Ohm R.A."/>
            <person name="Martin F."/>
            <person name="Silar P."/>
            <person name="Natvig D.O."/>
            <person name="Lalanne C."/>
            <person name="Gautier V."/>
            <person name="Ament-Velasquez S.L."/>
            <person name="Kruys A."/>
            <person name="Hutchinson M.I."/>
            <person name="Powell A.J."/>
            <person name="Barry K."/>
            <person name="Miller A.N."/>
            <person name="Grigoriev I.V."/>
            <person name="Debuchy R."/>
            <person name="Gladieux P."/>
            <person name="Hiltunen Thoren M."/>
            <person name="Johannesson H."/>
        </authorList>
    </citation>
    <scope>NUCLEOTIDE SEQUENCE [LARGE SCALE GENOMIC DNA]</scope>
    <source>
        <strain evidence="1 2">FGSC 10403</strain>
    </source>
</reference>
<dbReference type="Proteomes" id="UP001285908">
    <property type="component" value="Unassembled WGS sequence"/>
</dbReference>
<proteinExistence type="predicted"/>
<dbReference type="AlphaFoldDB" id="A0AAJ0IGB9"/>
<protein>
    <submittedName>
        <fullName evidence="1">Uncharacterized protein</fullName>
    </submittedName>
</protein>
<sequence length="174" mass="19597">MANRYHTDDLRLAWFSRMKFRALSNAAARNSSLHSWLRSTVNQITTYTYHTQKVYANGKIMRVSKAISLFSPVSTSKPASPAAGDDLIKLRTVGAGIAMHIVLGDAILSYHIPPEHPVGEANVTFGVHSALRCTGSRAKDRFRYFQPVQTELHTRHSHSQEQNRYAHIAQLKLR</sequence>
<evidence type="ECO:0000313" key="1">
    <source>
        <dbReference type="EMBL" id="KAK3499744.1"/>
    </source>
</evidence>
<dbReference type="EMBL" id="JAULSX010000001">
    <property type="protein sequence ID" value="KAK3499744.1"/>
    <property type="molecule type" value="Genomic_DNA"/>
</dbReference>
<keyword evidence="2" id="KW-1185">Reference proteome</keyword>
<comment type="caution">
    <text evidence="1">The sequence shown here is derived from an EMBL/GenBank/DDBJ whole genome shotgun (WGS) entry which is preliminary data.</text>
</comment>